<dbReference type="eggNOG" id="COG2124">
    <property type="taxonomic scope" value="Bacteria"/>
</dbReference>
<dbReference type="PANTHER" id="PTHR46696">
    <property type="entry name" value="P450, PUTATIVE (EUROFUNG)-RELATED"/>
    <property type="match status" value="1"/>
</dbReference>
<dbReference type="Gene3D" id="1.10.630.10">
    <property type="entry name" value="Cytochrome P450"/>
    <property type="match status" value="1"/>
</dbReference>
<dbReference type="GO" id="GO:0005506">
    <property type="term" value="F:iron ion binding"/>
    <property type="evidence" value="ECO:0007669"/>
    <property type="project" value="InterPro"/>
</dbReference>
<evidence type="ECO:0000313" key="4">
    <source>
        <dbReference type="Proteomes" id="UP000006666"/>
    </source>
</evidence>
<dbReference type="RefSeq" id="WP_015780464.1">
    <property type="nucleotide sequence ID" value="NC_013169.1"/>
</dbReference>
<dbReference type="Pfam" id="PF00067">
    <property type="entry name" value="p450"/>
    <property type="match status" value="1"/>
</dbReference>
<evidence type="ECO:0000256" key="2">
    <source>
        <dbReference type="PIRSR" id="PIRSR602401-1"/>
    </source>
</evidence>
<dbReference type="CDD" id="cd11067">
    <property type="entry name" value="CYP152"/>
    <property type="match status" value="1"/>
</dbReference>
<keyword evidence="4" id="KW-1185">Reference proteome</keyword>
<dbReference type="KEGG" id="kse:Ksed_25820"/>
<gene>
    <name evidence="3" type="ordered locus">Ksed_25820</name>
</gene>
<dbReference type="GO" id="GO:0016705">
    <property type="term" value="F:oxidoreductase activity, acting on paired donors, with incorporation or reduction of molecular oxygen"/>
    <property type="evidence" value="ECO:0007669"/>
    <property type="project" value="InterPro"/>
</dbReference>
<name>C7NGD3_KYTSD</name>
<comment type="cofactor">
    <cofactor evidence="2">
        <name>heme</name>
        <dbReference type="ChEBI" id="CHEBI:30413"/>
    </cofactor>
</comment>
<feature type="binding site" description="axial binding residue" evidence="2">
    <location>
        <position position="361"/>
    </location>
    <ligand>
        <name>heme</name>
        <dbReference type="ChEBI" id="CHEBI:30413"/>
    </ligand>
    <ligandPart>
        <name>Fe</name>
        <dbReference type="ChEBI" id="CHEBI:18248"/>
    </ligandPart>
</feature>
<comment type="similarity">
    <text evidence="1">Belongs to the cytochrome P450 family.</text>
</comment>
<dbReference type="GO" id="GO:0020037">
    <property type="term" value="F:heme binding"/>
    <property type="evidence" value="ECO:0007669"/>
    <property type="project" value="InterPro"/>
</dbReference>
<sequence length="417" mass="46294">MTPSNIKRADGTIALLRDPYRCISRRAAELGEDIFETRLLLRRTTCMTGAEAAAVFYDPSRFQRAGAAPPPLQKTLFGQGGVQGLDGENHRQRKAMFLQIVQPDRVEALAEAVTREWQRAVDDWIGQGRTRLYPELQLLLTRAVCAWAGVPLPAAEVNTRTRQLSALFDQAGHVGVGHLRSRAARKAADRWAADIIGQVRAGKLDPPASSAAYVIAHHRERDGRPMAPRVAGVELLNVLRPTVATAVYITFVAHALDAQPAWKERLALGDGHEDLAFVEEVRRHYPFFPAVAAIVREEFVWRGHRFPRGRRVLLDLYGTNHDSRIWPDPQRFDPDRFLGEEPDPFAFVPQGGGDPAVHHRCPGEPVSTRLMTVALDQMVRNMTYTALAPSAAVDFGRLPALPTDGYPIRLLARDTPA</sequence>
<keyword evidence="2" id="KW-0479">Metal-binding</keyword>
<dbReference type="Proteomes" id="UP000006666">
    <property type="component" value="Chromosome"/>
</dbReference>
<dbReference type="SUPFAM" id="SSF48264">
    <property type="entry name" value="Cytochrome P450"/>
    <property type="match status" value="1"/>
</dbReference>
<dbReference type="AlphaFoldDB" id="C7NGD3"/>
<dbReference type="InterPro" id="IPR036396">
    <property type="entry name" value="Cyt_P450_sf"/>
</dbReference>
<dbReference type="GO" id="GO:0004497">
    <property type="term" value="F:monooxygenase activity"/>
    <property type="evidence" value="ECO:0007669"/>
    <property type="project" value="InterPro"/>
</dbReference>
<protein>
    <submittedName>
        <fullName evidence="3">Cytochrome P450</fullName>
    </submittedName>
</protein>
<dbReference type="InterPro" id="IPR001128">
    <property type="entry name" value="Cyt_P450"/>
</dbReference>
<reference evidence="3 4" key="1">
    <citation type="journal article" date="2009" name="Stand. Genomic Sci.">
        <title>Complete genome sequence of Kytococcus sedentarius type strain (541).</title>
        <authorList>
            <person name="Sims D."/>
            <person name="Brettin T."/>
            <person name="Detter J.C."/>
            <person name="Han C."/>
            <person name="Lapidus A."/>
            <person name="Copeland A."/>
            <person name="Glavina Del Rio T."/>
            <person name="Nolan M."/>
            <person name="Chen F."/>
            <person name="Lucas S."/>
            <person name="Tice H."/>
            <person name="Cheng J.F."/>
            <person name="Bruce D."/>
            <person name="Goodwin L."/>
            <person name="Pitluck S."/>
            <person name="Ovchinnikova G."/>
            <person name="Pati A."/>
            <person name="Ivanova N."/>
            <person name="Mavrommatis K."/>
            <person name="Chen A."/>
            <person name="Palaniappan K."/>
            <person name="D'haeseleer P."/>
            <person name="Chain P."/>
            <person name="Bristow J."/>
            <person name="Eisen J.A."/>
            <person name="Markowitz V."/>
            <person name="Hugenholtz P."/>
            <person name="Schneider S."/>
            <person name="Goker M."/>
            <person name="Pukall R."/>
            <person name="Kyrpides N.C."/>
            <person name="Klenk H.P."/>
        </authorList>
    </citation>
    <scope>NUCLEOTIDE SEQUENCE [LARGE SCALE GENOMIC DNA]</scope>
    <source>
        <strain evidence="4">ATCC 14392 / DSM 20547 / JCM 11482 / CCUG 33030 / NBRC 15357 / NCTC 11040 / CCM 314 / 541</strain>
    </source>
</reference>
<dbReference type="PRINTS" id="PR00463">
    <property type="entry name" value="EP450I"/>
</dbReference>
<accession>C7NGD3</accession>
<evidence type="ECO:0000313" key="3">
    <source>
        <dbReference type="EMBL" id="ACV07542.1"/>
    </source>
</evidence>
<dbReference type="STRING" id="478801.Ksed_25820"/>
<evidence type="ECO:0000256" key="1">
    <source>
        <dbReference type="ARBA" id="ARBA00010617"/>
    </source>
</evidence>
<proteinExistence type="inferred from homology"/>
<dbReference type="InterPro" id="IPR002401">
    <property type="entry name" value="Cyt_P450_E_grp-I"/>
</dbReference>
<dbReference type="PANTHER" id="PTHR46696:SF1">
    <property type="entry name" value="CYTOCHROME P450 YJIB-RELATED"/>
    <property type="match status" value="1"/>
</dbReference>
<keyword evidence="2" id="KW-0408">Iron</keyword>
<organism evidence="3 4">
    <name type="scientific">Kytococcus sedentarius (strain ATCC 14392 / DSM 20547 / JCM 11482 / CCUG 33030 / NBRC 15357 / NCTC 11040 / CCM 314 / 541)</name>
    <name type="common">Micrococcus sedentarius</name>
    <dbReference type="NCBI Taxonomy" id="478801"/>
    <lineage>
        <taxon>Bacteria</taxon>
        <taxon>Bacillati</taxon>
        <taxon>Actinomycetota</taxon>
        <taxon>Actinomycetes</taxon>
        <taxon>Micrococcales</taxon>
        <taxon>Kytococcaceae</taxon>
        <taxon>Kytococcus</taxon>
    </lineage>
</organism>
<dbReference type="EMBL" id="CP001686">
    <property type="protein sequence ID" value="ACV07542.1"/>
    <property type="molecule type" value="Genomic_DNA"/>
</dbReference>
<dbReference type="HOGENOM" id="CLU_037319_0_0_11"/>
<keyword evidence="2" id="KW-0349">Heme</keyword>